<evidence type="ECO:0000259" key="3">
    <source>
        <dbReference type="PROSITE" id="PS50958"/>
    </source>
</evidence>
<feature type="region of interest" description="Disordered" evidence="2">
    <location>
        <begin position="745"/>
        <end position="764"/>
    </location>
</feature>
<gene>
    <name evidence="4" type="ORF">PoB_007417500</name>
</gene>
<reference evidence="4 5" key="1">
    <citation type="journal article" date="2021" name="Elife">
        <title>Chloroplast acquisition without the gene transfer in kleptoplastic sea slugs, Plakobranchus ocellatus.</title>
        <authorList>
            <person name="Maeda T."/>
            <person name="Takahashi S."/>
            <person name="Yoshida T."/>
            <person name="Shimamura S."/>
            <person name="Takaki Y."/>
            <person name="Nagai Y."/>
            <person name="Toyoda A."/>
            <person name="Suzuki Y."/>
            <person name="Arimoto A."/>
            <person name="Ishii H."/>
            <person name="Satoh N."/>
            <person name="Nishiyama T."/>
            <person name="Hasebe M."/>
            <person name="Maruyama T."/>
            <person name="Minagawa J."/>
            <person name="Obokata J."/>
            <person name="Shigenobu S."/>
        </authorList>
    </citation>
    <scope>NUCLEOTIDE SEQUENCE [LARGE SCALE GENOMIC DNA]</scope>
</reference>
<dbReference type="PROSITE" id="PS50958">
    <property type="entry name" value="SMB_2"/>
    <property type="match status" value="1"/>
</dbReference>
<feature type="region of interest" description="Disordered" evidence="2">
    <location>
        <begin position="123"/>
        <end position="173"/>
    </location>
</feature>
<evidence type="ECO:0000313" key="4">
    <source>
        <dbReference type="EMBL" id="GFO47670.1"/>
    </source>
</evidence>
<dbReference type="Proteomes" id="UP000735302">
    <property type="component" value="Unassembled WGS sequence"/>
</dbReference>
<feature type="domain" description="SMB" evidence="3">
    <location>
        <begin position="275"/>
        <end position="313"/>
    </location>
</feature>
<keyword evidence="5" id="KW-1185">Reference proteome</keyword>
<dbReference type="SUPFAM" id="SSF90188">
    <property type="entry name" value="Somatomedin B domain"/>
    <property type="match status" value="1"/>
</dbReference>
<dbReference type="AlphaFoldDB" id="A0AAV4DUF2"/>
<proteinExistence type="predicted"/>
<evidence type="ECO:0000256" key="2">
    <source>
        <dbReference type="SAM" id="MobiDB-lite"/>
    </source>
</evidence>
<evidence type="ECO:0000313" key="5">
    <source>
        <dbReference type="Proteomes" id="UP000735302"/>
    </source>
</evidence>
<dbReference type="InterPro" id="IPR036024">
    <property type="entry name" value="Somatomedin_B-like_dom_sf"/>
</dbReference>
<evidence type="ECO:0000256" key="1">
    <source>
        <dbReference type="ARBA" id="ARBA00023157"/>
    </source>
</evidence>
<dbReference type="InterPro" id="IPR001212">
    <property type="entry name" value="Somatomedin_B_dom"/>
</dbReference>
<organism evidence="4 5">
    <name type="scientific">Plakobranchus ocellatus</name>
    <dbReference type="NCBI Taxonomy" id="259542"/>
    <lineage>
        <taxon>Eukaryota</taxon>
        <taxon>Metazoa</taxon>
        <taxon>Spiralia</taxon>
        <taxon>Lophotrochozoa</taxon>
        <taxon>Mollusca</taxon>
        <taxon>Gastropoda</taxon>
        <taxon>Heterobranchia</taxon>
        <taxon>Euthyneura</taxon>
        <taxon>Panpulmonata</taxon>
        <taxon>Sacoglossa</taxon>
        <taxon>Placobranchoidea</taxon>
        <taxon>Plakobranchidae</taxon>
        <taxon>Plakobranchus</taxon>
    </lineage>
</organism>
<keyword evidence="1" id="KW-1015">Disulfide bond</keyword>
<feature type="compositionally biased region" description="Polar residues" evidence="2">
    <location>
        <begin position="745"/>
        <end position="755"/>
    </location>
</feature>
<protein>
    <recommendedName>
        <fullName evidence="3">SMB domain-containing protein</fullName>
    </recommendedName>
</protein>
<comment type="caution">
    <text evidence="4">The sequence shown here is derived from an EMBL/GenBank/DDBJ whole genome shotgun (WGS) entry which is preliminary data.</text>
</comment>
<dbReference type="EMBL" id="BLXT01008339">
    <property type="protein sequence ID" value="GFO47670.1"/>
    <property type="molecule type" value="Genomic_DNA"/>
</dbReference>
<dbReference type="PROSITE" id="PS51257">
    <property type="entry name" value="PROKAR_LIPOPROTEIN"/>
    <property type="match status" value="1"/>
</dbReference>
<feature type="compositionally biased region" description="Basic and acidic residues" evidence="2">
    <location>
        <begin position="132"/>
        <end position="151"/>
    </location>
</feature>
<name>A0AAV4DUF2_9GAST</name>
<accession>A0AAV4DUF2</accession>
<sequence>MDERDRGIYGTGSTTSCRLLVKSYRRHMRGKRTIMAEQRGGGFSAWQSVSRSTYRPEQVAHAVKKDLSMFWRQLALINFSSIKTGIKGGTSKETPYRVEIFNTYATISASCTMRYIASQNDQHMNGSSVSLSDERTVTEKNDSVGKSRTAEPELDQQNITKRKPSASEDETQTFSNKMGILEYGGPGNEDPLHNEACNSNCSLTFSLITEQSVTVPTLRREDLQEHTGHIFSSLWSLKTNSSDPTKSPHESAQQEDLVYDAHTVNATDSVLEDPLNESCYQRCGDVASFPCSCEVRCVVHNNCCKDLAQTCPTLYNLALHKFRHLHQAAVRCDEVEAIFVIDSCPRKEKRFGKRTLDSGSSPVNISEQKRSSQNSASQYIDNFALILDIAQAAPVTDINTGITYANSSIYECNKLLTYNLSAQSENSAKRTWSVGLGSLESSVPSSLSEFQQKIDLMRFSYIPPSLQPSLSGVMCYNEKVLSCISRLSKSMANHVTCNVSAREYYEIQTSRYPFTFTKAPLEAQTCAWCVFEYRHEKYFNNRYPANGFRISAFMSDSTGKVVFDHRERSQRLLLPWSSWACEASSPPTTKETKSACQVLKCDTNFVLTPEGECKRMAFVGLALQTSFELGNKRCNVNIPAFLVSAQCYLQTFYRLRSLEEPSKISTSFDEERQVNITTVGMTMYMEESSYETGFMALLTLSQTIYTATDFFGERLCFTAEEMARLNLMEANVDLNQSAKDAQKFSTRGKSLSKNNPLEKATGKKRLQRTRNGQIVENALVQYCIKLNTYDIDLSLGRQMNCDLSSAVYPSRSDQKFLSQLKASQCVQDKPENQHFNGSRSPSCLYSILVLTLAVASSAVQKAFA</sequence>